<sequence length="82" mass="9234">MKLPVIKHFQKNNDAQKLEHTIEVLESFCEHRSVTDEEMDIIGEIITNIAGAIEMDKMVKDGMSEKDAGNTFAKRVLGSIDK</sequence>
<dbReference type="eggNOG" id="ENOG5032S8D">
    <property type="taxonomic scope" value="Bacteria"/>
</dbReference>
<dbReference type="HOGENOM" id="CLU_192047_0_0_10"/>
<dbReference type="OrthoDB" id="1149088at2"/>
<reference evidence="1" key="1">
    <citation type="submission" date="2006-03" db="EMBL/GenBank/DDBJ databases">
        <authorList>
            <person name="Bowman J."/>
            <person name="Ferriera S."/>
            <person name="Johnson J."/>
            <person name="Kravitz S."/>
            <person name="Halpern A."/>
            <person name="Remington K."/>
            <person name="Beeson K."/>
            <person name="Tran B."/>
            <person name="Rogers Y.-H."/>
            <person name="Friedman R."/>
            <person name="Venter J.C."/>
        </authorList>
    </citation>
    <scope>NUCLEOTIDE SEQUENCE [LARGE SCALE GENOMIC DNA]</scope>
    <source>
        <strain evidence="1">ATCC 700755</strain>
    </source>
</reference>
<dbReference type="EMBL" id="CP003879">
    <property type="protein sequence ID" value="AFU70211.1"/>
    <property type="molecule type" value="Genomic_DNA"/>
</dbReference>
<name>K4IMB0_PSYTT</name>
<dbReference type="RefSeq" id="WP_015025757.1">
    <property type="nucleotide sequence ID" value="NC_018721.1"/>
</dbReference>
<dbReference type="InterPro" id="IPR053810">
    <property type="entry name" value="DUF6952"/>
</dbReference>
<dbReference type="Proteomes" id="UP000008514">
    <property type="component" value="Chromosome"/>
</dbReference>
<accession>K4IMB0</accession>
<evidence type="ECO:0000313" key="1">
    <source>
        <dbReference type="EMBL" id="AFU70211.1"/>
    </source>
</evidence>
<reference evidence="1" key="2">
    <citation type="submission" date="2012-09" db="EMBL/GenBank/DDBJ databases">
        <title>The complete sequence of Psychroflexus torquis an extreme psychrophile from sea-ice that is stimulated by light.</title>
        <authorList>
            <person name="Feng S."/>
            <person name="Powell S.M."/>
            <person name="Bowman J.P."/>
        </authorList>
    </citation>
    <scope>NUCLEOTIDE SEQUENCE [LARGE SCALE GENOMIC DNA]</scope>
    <source>
        <strain evidence="1">ATCC 700755</strain>
    </source>
</reference>
<dbReference type="STRING" id="313595.P700755_003612"/>
<organism evidence="1 2">
    <name type="scientific">Psychroflexus torquis (strain ATCC 700755 / CIP 106069 / ACAM 623)</name>
    <dbReference type="NCBI Taxonomy" id="313595"/>
    <lineage>
        <taxon>Bacteria</taxon>
        <taxon>Pseudomonadati</taxon>
        <taxon>Bacteroidota</taxon>
        <taxon>Flavobacteriia</taxon>
        <taxon>Flavobacteriales</taxon>
        <taxon>Flavobacteriaceae</taxon>
        <taxon>Psychroflexus</taxon>
    </lineage>
</organism>
<dbReference type="KEGG" id="ptq:P700755_003612"/>
<dbReference type="AlphaFoldDB" id="K4IMB0"/>
<proteinExistence type="predicted"/>
<protein>
    <submittedName>
        <fullName evidence="1">Uncharacterized protein</fullName>
    </submittedName>
</protein>
<gene>
    <name evidence="1" type="ordered locus">P700755_003612</name>
</gene>
<evidence type="ECO:0000313" key="2">
    <source>
        <dbReference type="Proteomes" id="UP000008514"/>
    </source>
</evidence>
<dbReference type="Pfam" id="PF22264">
    <property type="entry name" value="DUF6952"/>
    <property type="match status" value="1"/>
</dbReference>
<keyword evidence="2" id="KW-1185">Reference proteome</keyword>